<dbReference type="Pfam" id="PF00043">
    <property type="entry name" value="GST_C"/>
    <property type="match status" value="1"/>
</dbReference>
<dbReference type="PANTHER" id="PTHR44051">
    <property type="entry name" value="GLUTATHIONE S-TRANSFERASE-RELATED"/>
    <property type="match status" value="1"/>
</dbReference>
<feature type="domain" description="GST N-terminal" evidence="1">
    <location>
        <begin position="1"/>
        <end position="80"/>
    </location>
</feature>
<evidence type="ECO:0000313" key="4">
    <source>
        <dbReference type="Proteomes" id="UP001226867"/>
    </source>
</evidence>
<gene>
    <name evidence="3" type="ORF">J2W36_002449</name>
</gene>
<feature type="domain" description="GST C-terminal" evidence="2">
    <location>
        <begin position="86"/>
        <end position="212"/>
    </location>
</feature>
<evidence type="ECO:0000259" key="1">
    <source>
        <dbReference type="PROSITE" id="PS50404"/>
    </source>
</evidence>
<dbReference type="InterPro" id="IPR004046">
    <property type="entry name" value="GST_C"/>
</dbReference>
<dbReference type="InterPro" id="IPR010987">
    <property type="entry name" value="Glutathione-S-Trfase_C-like"/>
</dbReference>
<dbReference type="RefSeq" id="WP_307690003.1">
    <property type="nucleotide sequence ID" value="NZ_JAUSRO010000007.1"/>
</dbReference>
<dbReference type="PROSITE" id="PS50404">
    <property type="entry name" value="GST_NTER"/>
    <property type="match status" value="1"/>
</dbReference>
<dbReference type="PROSITE" id="PS50405">
    <property type="entry name" value="GST_CTER"/>
    <property type="match status" value="1"/>
</dbReference>
<protein>
    <submittedName>
        <fullName evidence="3">Glutathione S-transferase</fullName>
        <ecNumber evidence="3">2.5.1.18</ecNumber>
    </submittedName>
</protein>
<dbReference type="SUPFAM" id="SSF47616">
    <property type="entry name" value="GST C-terminal domain-like"/>
    <property type="match status" value="1"/>
</dbReference>
<proteinExistence type="predicted"/>
<evidence type="ECO:0000313" key="3">
    <source>
        <dbReference type="EMBL" id="MDP9900186.1"/>
    </source>
</evidence>
<dbReference type="CDD" id="cd03046">
    <property type="entry name" value="GST_N_GTT1_like"/>
    <property type="match status" value="1"/>
</dbReference>
<dbReference type="InterPro" id="IPR004045">
    <property type="entry name" value="Glutathione_S-Trfase_N"/>
</dbReference>
<reference evidence="3 4" key="1">
    <citation type="submission" date="2023-07" db="EMBL/GenBank/DDBJ databases">
        <title>Sorghum-associated microbial communities from plants grown in Nebraska, USA.</title>
        <authorList>
            <person name="Schachtman D."/>
        </authorList>
    </citation>
    <scope>NUCLEOTIDE SEQUENCE [LARGE SCALE GENOMIC DNA]</scope>
    <source>
        <strain evidence="3 4">DS1607</strain>
    </source>
</reference>
<dbReference type="Pfam" id="PF13409">
    <property type="entry name" value="GST_N_2"/>
    <property type="match status" value="1"/>
</dbReference>
<dbReference type="Gene3D" id="3.40.30.10">
    <property type="entry name" value="Glutaredoxin"/>
    <property type="match status" value="1"/>
</dbReference>
<dbReference type="GO" id="GO:0004364">
    <property type="term" value="F:glutathione transferase activity"/>
    <property type="evidence" value="ECO:0007669"/>
    <property type="project" value="UniProtKB-EC"/>
</dbReference>
<keyword evidence="3" id="KW-0808">Transferase</keyword>
<dbReference type="SFLD" id="SFLDS00019">
    <property type="entry name" value="Glutathione_Transferase_(cytos"/>
    <property type="match status" value="1"/>
</dbReference>
<dbReference type="PANTHER" id="PTHR44051:SF9">
    <property type="entry name" value="GLUTATHIONE S-TRANSFERASE 1"/>
    <property type="match status" value="1"/>
</dbReference>
<organism evidence="3 4">
    <name type="scientific">Variovorax ginsengisoli</name>
    <dbReference type="NCBI Taxonomy" id="363844"/>
    <lineage>
        <taxon>Bacteria</taxon>
        <taxon>Pseudomonadati</taxon>
        <taxon>Pseudomonadota</taxon>
        <taxon>Betaproteobacteria</taxon>
        <taxon>Burkholderiales</taxon>
        <taxon>Comamonadaceae</taxon>
        <taxon>Variovorax</taxon>
    </lineage>
</organism>
<accession>A0ABT9S746</accession>
<dbReference type="Gene3D" id="1.20.1050.10">
    <property type="match status" value="1"/>
</dbReference>
<dbReference type="SFLD" id="SFLDG01150">
    <property type="entry name" value="Main.1:_Beta-like"/>
    <property type="match status" value="1"/>
</dbReference>
<dbReference type="InterPro" id="IPR040079">
    <property type="entry name" value="Glutathione_S-Trfase"/>
</dbReference>
<dbReference type="SFLD" id="SFLDG00358">
    <property type="entry name" value="Main_(cytGST)"/>
    <property type="match status" value="1"/>
</dbReference>
<dbReference type="EC" id="2.5.1.18" evidence="3"/>
<dbReference type="InterPro" id="IPR036282">
    <property type="entry name" value="Glutathione-S-Trfase_C_sf"/>
</dbReference>
<dbReference type="Proteomes" id="UP001226867">
    <property type="component" value="Unassembled WGS sequence"/>
</dbReference>
<evidence type="ECO:0000259" key="2">
    <source>
        <dbReference type="PROSITE" id="PS50405"/>
    </source>
</evidence>
<dbReference type="SUPFAM" id="SSF52833">
    <property type="entry name" value="Thioredoxin-like"/>
    <property type="match status" value="1"/>
</dbReference>
<dbReference type="EMBL" id="JAUSRO010000007">
    <property type="protein sequence ID" value="MDP9900186.1"/>
    <property type="molecule type" value="Genomic_DNA"/>
</dbReference>
<keyword evidence="4" id="KW-1185">Reference proteome</keyword>
<name>A0ABT9S746_9BURK</name>
<sequence>MITIYHLNSSRSERIIWLMEELALPYALHTLHRGPDALAPPELKDIHPLGRAPVIRDGDTVLAESGAIVEYIIARHGEGRLAVTPFEPEFARYLYWLHYAEGSLMLQLLRESTLERLLPEPDHTPGMARIRAATWQHLQFIDNALQTSAYFAGDRFTAADLMMAFPFTTLRQFLPHPPDLSAYPALAAYLQRIETRPAYERAMAVAGPPWKT</sequence>
<dbReference type="InterPro" id="IPR036249">
    <property type="entry name" value="Thioredoxin-like_sf"/>
</dbReference>
<comment type="caution">
    <text evidence="3">The sequence shown here is derived from an EMBL/GenBank/DDBJ whole genome shotgun (WGS) entry which is preliminary data.</text>
</comment>